<sequence>MPSHLLSILLAATPVLSLPFQYSITQPAPTPSIQWSDCSAYWYLSQDLQCGNLSVPIDWSNPTSSHFTLRLVRLPRPSNSTLPRLGSLFINPGGPGGSAVSDVSAVARGMIPAVSSDVLNSFDIIGVDPRGVALSVTSLCDASIWDERVSLFPKTRKDYDRLVDKNKRLGKSCLNITGDVIEHVDTISAAKDHEAVRAALGDEMNWLGLSYGSMLGAQYAQLYPEHLRTMVLDGVLQHSLDEMSNIRIETTAYATALESFFEWAQTNNASSLQGQDVEKLWYSILESAAKTPTPAPSCSNNTCTDCPLTCRFDVNEEDILFNAQGFLLSPSTEAKAAFADALLGASQGDASALTTSLPFQGNPSLYAGLTIGCQDWTPKNASFEDFQEKMRKAAEVSPLTKGASQTWTLQASCVGWPAPPQNPPKKLDVKASETILLVNSLKDPSTGYEWAIGMQDEIEKNVLLTRKGDGHTSYTLGGATTEAINRYLLTKELPAPGTVLDS</sequence>
<dbReference type="Proteomes" id="UP000799777">
    <property type="component" value="Unassembled WGS sequence"/>
</dbReference>
<dbReference type="Pfam" id="PF00561">
    <property type="entry name" value="Abhydrolase_1"/>
    <property type="match status" value="1"/>
</dbReference>
<evidence type="ECO:0000256" key="1">
    <source>
        <dbReference type="ARBA" id="ARBA00010088"/>
    </source>
</evidence>
<evidence type="ECO:0000259" key="4">
    <source>
        <dbReference type="Pfam" id="PF00561"/>
    </source>
</evidence>
<dbReference type="SUPFAM" id="SSF53474">
    <property type="entry name" value="alpha/beta-Hydrolases"/>
    <property type="match status" value="1"/>
</dbReference>
<name>A0A9P4LKU1_9PLEO</name>
<evidence type="ECO:0008006" key="8">
    <source>
        <dbReference type="Google" id="ProtNLM"/>
    </source>
</evidence>
<dbReference type="Pfam" id="PF08386">
    <property type="entry name" value="Abhydrolase_4"/>
    <property type="match status" value="1"/>
</dbReference>
<evidence type="ECO:0000256" key="3">
    <source>
        <dbReference type="SAM" id="SignalP"/>
    </source>
</evidence>
<dbReference type="PANTHER" id="PTHR43248">
    <property type="entry name" value="2-SUCCINYL-6-HYDROXY-2,4-CYCLOHEXADIENE-1-CARBOXYLATE SYNTHASE"/>
    <property type="match status" value="1"/>
</dbReference>
<feature type="domain" description="Peptidase S33 tripeptidyl aminopeptidase-like C-terminal" evidence="5">
    <location>
        <begin position="404"/>
        <end position="499"/>
    </location>
</feature>
<accession>A0A9P4LKU1</accession>
<dbReference type="AlphaFoldDB" id="A0A9P4LKU1"/>
<gene>
    <name evidence="6" type="ORF">EK21DRAFT_70845</name>
</gene>
<evidence type="ECO:0000259" key="5">
    <source>
        <dbReference type="Pfam" id="PF08386"/>
    </source>
</evidence>
<comment type="similarity">
    <text evidence="1">Belongs to the peptidase S33 family.</text>
</comment>
<feature type="domain" description="AB hydrolase-1" evidence="4">
    <location>
        <begin position="88"/>
        <end position="245"/>
    </location>
</feature>
<dbReference type="InterPro" id="IPR029058">
    <property type="entry name" value="AB_hydrolase_fold"/>
</dbReference>
<proteinExistence type="inferred from homology"/>
<dbReference type="InterPro" id="IPR013595">
    <property type="entry name" value="Pept_S33_TAP-like_C"/>
</dbReference>
<reference evidence="6" key="1">
    <citation type="journal article" date="2020" name="Stud. Mycol.">
        <title>101 Dothideomycetes genomes: a test case for predicting lifestyles and emergence of pathogens.</title>
        <authorList>
            <person name="Haridas S."/>
            <person name="Albert R."/>
            <person name="Binder M."/>
            <person name="Bloem J."/>
            <person name="Labutti K."/>
            <person name="Salamov A."/>
            <person name="Andreopoulos B."/>
            <person name="Baker S."/>
            <person name="Barry K."/>
            <person name="Bills G."/>
            <person name="Bluhm B."/>
            <person name="Cannon C."/>
            <person name="Castanera R."/>
            <person name="Culley D."/>
            <person name="Daum C."/>
            <person name="Ezra D."/>
            <person name="Gonzalez J."/>
            <person name="Henrissat B."/>
            <person name="Kuo A."/>
            <person name="Liang C."/>
            <person name="Lipzen A."/>
            <person name="Lutzoni F."/>
            <person name="Magnuson J."/>
            <person name="Mondo S."/>
            <person name="Nolan M."/>
            <person name="Ohm R."/>
            <person name="Pangilinan J."/>
            <person name="Park H.-J."/>
            <person name="Ramirez L."/>
            <person name="Alfaro M."/>
            <person name="Sun H."/>
            <person name="Tritt A."/>
            <person name="Yoshinaga Y."/>
            <person name="Zwiers L.-H."/>
            <person name="Turgeon B."/>
            <person name="Goodwin S."/>
            <person name="Spatafora J."/>
            <person name="Crous P."/>
            <person name="Grigoriev I."/>
        </authorList>
    </citation>
    <scope>NUCLEOTIDE SEQUENCE</scope>
    <source>
        <strain evidence="6">CBS 110217</strain>
    </source>
</reference>
<keyword evidence="3" id="KW-0732">Signal</keyword>
<dbReference type="Gene3D" id="3.40.50.1820">
    <property type="entry name" value="alpha/beta hydrolase"/>
    <property type="match status" value="1"/>
</dbReference>
<dbReference type="InterPro" id="IPR051601">
    <property type="entry name" value="Serine_prot/Carboxylest_S33"/>
</dbReference>
<dbReference type="GO" id="GO:0016787">
    <property type="term" value="F:hydrolase activity"/>
    <property type="evidence" value="ECO:0007669"/>
    <property type="project" value="UniProtKB-KW"/>
</dbReference>
<dbReference type="EMBL" id="ML978219">
    <property type="protein sequence ID" value="KAF2027977.1"/>
    <property type="molecule type" value="Genomic_DNA"/>
</dbReference>
<keyword evidence="7" id="KW-1185">Reference proteome</keyword>
<organism evidence="6 7">
    <name type="scientific">Setomelanomma holmii</name>
    <dbReference type="NCBI Taxonomy" id="210430"/>
    <lineage>
        <taxon>Eukaryota</taxon>
        <taxon>Fungi</taxon>
        <taxon>Dikarya</taxon>
        <taxon>Ascomycota</taxon>
        <taxon>Pezizomycotina</taxon>
        <taxon>Dothideomycetes</taxon>
        <taxon>Pleosporomycetidae</taxon>
        <taxon>Pleosporales</taxon>
        <taxon>Pleosporineae</taxon>
        <taxon>Phaeosphaeriaceae</taxon>
        <taxon>Setomelanomma</taxon>
    </lineage>
</organism>
<feature type="chain" id="PRO_5040418446" description="AB hydrolase-1 domain-containing protein" evidence="3">
    <location>
        <begin position="18"/>
        <end position="502"/>
    </location>
</feature>
<feature type="signal peptide" evidence="3">
    <location>
        <begin position="1"/>
        <end position="17"/>
    </location>
</feature>
<dbReference type="PANTHER" id="PTHR43248:SF30">
    <property type="entry name" value="AB HYDROLASE-1 DOMAIN-CONTAINING PROTEIN"/>
    <property type="match status" value="1"/>
</dbReference>
<protein>
    <recommendedName>
        <fullName evidence="8">AB hydrolase-1 domain-containing protein</fullName>
    </recommendedName>
</protein>
<evidence type="ECO:0000313" key="7">
    <source>
        <dbReference type="Proteomes" id="UP000799777"/>
    </source>
</evidence>
<comment type="caution">
    <text evidence="6">The sequence shown here is derived from an EMBL/GenBank/DDBJ whole genome shotgun (WGS) entry which is preliminary data.</text>
</comment>
<evidence type="ECO:0000256" key="2">
    <source>
        <dbReference type="ARBA" id="ARBA00022801"/>
    </source>
</evidence>
<dbReference type="InterPro" id="IPR000073">
    <property type="entry name" value="AB_hydrolase_1"/>
</dbReference>
<keyword evidence="2" id="KW-0378">Hydrolase</keyword>
<evidence type="ECO:0000313" key="6">
    <source>
        <dbReference type="EMBL" id="KAF2027977.1"/>
    </source>
</evidence>
<dbReference type="OrthoDB" id="425534at2759"/>